<comment type="pathway">
    <text evidence="1">Lipid metabolism.</text>
</comment>
<dbReference type="InterPro" id="IPR020616">
    <property type="entry name" value="Thiolase_N"/>
</dbReference>
<evidence type="ECO:0000256" key="4">
    <source>
        <dbReference type="ARBA" id="ARBA00023315"/>
    </source>
</evidence>
<evidence type="ECO:0000256" key="2">
    <source>
        <dbReference type="ARBA" id="ARBA00010982"/>
    </source>
</evidence>
<dbReference type="InterPro" id="IPR050215">
    <property type="entry name" value="Thiolase-like_sf_Thiolase"/>
</dbReference>
<feature type="domain" description="Thiolase C-terminal" evidence="9">
    <location>
        <begin position="266"/>
        <end position="386"/>
    </location>
</feature>
<gene>
    <name evidence="10" type="primary">atoB</name>
    <name evidence="10" type="ORF">CMC5_082100</name>
</gene>
<keyword evidence="11" id="KW-1185">Reference proteome</keyword>
<dbReference type="Gene3D" id="3.40.47.10">
    <property type="match status" value="2"/>
</dbReference>
<feature type="domain" description="Thiolase N-terminal" evidence="8">
    <location>
        <begin position="4"/>
        <end position="257"/>
    </location>
</feature>
<dbReference type="InterPro" id="IPR020610">
    <property type="entry name" value="Thiolase_AS"/>
</dbReference>
<dbReference type="InterPro" id="IPR020617">
    <property type="entry name" value="Thiolase_C"/>
</dbReference>
<dbReference type="Proteomes" id="UP000067626">
    <property type="component" value="Chromosome"/>
</dbReference>
<protein>
    <recommendedName>
        <fullName evidence="5">acetyl-CoA C-acyltransferase</fullName>
        <ecNumber evidence="5">2.3.1.16</ecNumber>
    </recommendedName>
</protein>
<comment type="similarity">
    <text evidence="2 7">Belongs to the thiolase-like superfamily. Thiolase family.</text>
</comment>
<feature type="active site" description="Acyl-thioester intermediate" evidence="6">
    <location>
        <position position="91"/>
    </location>
</feature>
<evidence type="ECO:0000313" key="11">
    <source>
        <dbReference type="Proteomes" id="UP000067626"/>
    </source>
</evidence>
<feature type="active site" description="Proton acceptor" evidence="6">
    <location>
        <position position="374"/>
    </location>
</feature>
<dbReference type="EC" id="2.3.1.16" evidence="5"/>
<evidence type="ECO:0000256" key="6">
    <source>
        <dbReference type="PIRSR" id="PIRSR000429-1"/>
    </source>
</evidence>
<dbReference type="FunFam" id="3.40.47.10:FF:000010">
    <property type="entry name" value="Acetyl-CoA acetyltransferase (Thiolase)"/>
    <property type="match status" value="1"/>
</dbReference>
<dbReference type="CDD" id="cd00751">
    <property type="entry name" value="thiolase"/>
    <property type="match status" value="1"/>
</dbReference>
<dbReference type="SUPFAM" id="SSF53901">
    <property type="entry name" value="Thiolase-like"/>
    <property type="match status" value="2"/>
</dbReference>
<evidence type="ECO:0000259" key="8">
    <source>
        <dbReference type="Pfam" id="PF00108"/>
    </source>
</evidence>
<evidence type="ECO:0000259" key="9">
    <source>
        <dbReference type="Pfam" id="PF02803"/>
    </source>
</evidence>
<accession>A0A0K1ETJ1</accession>
<feature type="active site" description="Proton acceptor" evidence="6">
    <location>
        <position position="344"/>
    </location>
</feature>
<dbReference type="InterPro" id="IPR016039">
    <property type="entry name" value="Thiolase-like"/>
</dbReference>
<dbReference type="GO" id="GO:0003988">
    <property type="term" value="F:acetyl-CoA C-acyltransferase activity"/>
    <property type="evidence" value="ECO:0007669"/>
    <property type="project" value="UniProtKB-EC"/>
</dbReference>
<dbReference type="PROSITE" id="PS00099">
    <property type="entry name" value="THIOLASE_3"/>
    <property type="match status" value="1"/>
</dbReference>
<dbReference type="PANTHER" id="PTHR43853:SF21">
    <property type="entry name" value="STEROID 3-KETOACYL-COA THIOLASE"/>
    <property type="match status" value="1"/>
</dbReference>
<dbReference type="EMBL" id="CP012159">
    <property type="protein sequence ID" value="AKT43972.1"/>
    <property type="molecule type" value="Genomic_DNA"/>
</dbReference>
<dbReference type="RefSeq" id="WP_179955505.1">
    <property type="nucleotide sequence ID" value="NZ_CP012159.1"/>
</dbReference>
<dbReference type="STRING" id="52.CMC5_082100"/>
<dbReference type="InterPro" id="IPR020613">
    <property type="entry name" value="Thiolase_CS"/>
</dbReference>
<evidence type="ECO:0000256" key="5">
    <source>
        <dbReference type="ARBA" id="ARBA00024073"/>
    </source>
</evidence>
<dbReference type="GO" id="GO:0005737">
    <property type="term" value="C:cytoplasm"/>
    <property type="evidence" value="ECO:0007669"/>
    <property type="project" value="UniProtKB-ARBA"/>
</dbReference>
<keyword evidence="4 7" id="KW-0012">Acyltransferase</keyword>
<name>A0A0K1ETJ1_CHOCO</name>
<dbReference type="KEGG" id="ccro:CMC5_082100"/>
<evidence type="ECO:0000313" key="10">
    <source>
        <dbReference type="EMBL" id="AKT43972.1"/>
    </source>
</evidence>
<evidence type="ECO:0000256" key="1">
    <source>
        <dbReference type="ARBA" id="ARBA00005189"/>
    </source>
</evidence>
<dbReference type="NCBIfam" id="TIGR01930">
    <property type="entry name" value="AcCoA-C-Actrans"/>
    <property type="match status" value="1"/>
</dbReference>
<dbReference type="Pfam" id="PF02803">
    <property type="entry name" value="Thiolase_C"/>
    <property type="match status" value="1"/>
</dbReference>
<dbReference type="PANTHER" id="PTHR43853">
    <property type="entry name" value="3-KETOACYL-COA THIOLASE, PEROXISOMAL"/>
    <property type="match status" value="1"/>
</dbReference>
<sequence>MIDVVIADAVRSAVGRAHKGSLAQKRPDELAGEVIAGLLARVPQVKPADVEDVILGCAMPEGEQGLNVARVAGMLGGLPEEVPAMTINRFCSSGIQALALAAGSIATGAIDISVAGGLESMSMVPMTGNKLSASPEAMERCAAVYTPMGITAENVANKFQIARQDQDAFALRSHTRAAEARKAGRFDQEIVTVKGIRFDASGERSTFDFRSDELIRAETTAEGLSGLKPAFSAKGSVTAGNSSPLSDGAAASLLLSRAKAESLGIKPLGYFRAFAVTGVDPAIMGIGPIPAVRKLLAKTGLSIADIDLFEINEAFASQAVYVQRTLEIPDEKLNVNGGAIALGHPLGCTGAKLVATALHELRRRGGRYAIVSMCIGGGMGAAGLLESSPA</sequence>
<reference evidence="10 11" key="1">
    <citation type="submission" date="2015-07" db="EMBL/GenBank/DDBJ databases">
        <title>Genome analysis of myxobacterium Chondromyces crocatus Cm c5 reveals a high potential for natural compound synthesis and the genetic basis for the loss of fruiting body formation.</title>
        <authorList>
            <person name="Zaburannyi N."/>
            <person name="Bunk B."/>
            <person name="Maier J."/>
            <person name="Overmann J."/>
            <person name="Mueller R."/>
        </authorList>
    </citation>
    <scope>NUCLEOTIDE SEQUENCE [LARGE SCALE GENOMIC DNA]</scope>
    <source>
        <strain evidence="10 11">Cm c5</strain>
    </source>
</reference>
<proteinExistence type="inferred from homology"/>
<dbReference type="GO" id="GO:0006635">
    <property type="term" value="P:fatty acid beta-oxidation"/>
    <property type="evidence" value="ECO:0007669"/>
    <property type="project" value="TreeGrafter"/>
</dbReference>
<organism evidence="10 11">
    <name type="scientific">Chondromyces crocatus</name>
    <dbReference type="NCBI Taxonomy" id="52"/>
    <lineage>
        <taxon>Bacteria</taxon>
        <taxon>Pseudomonadati</taxon>
        <taxon>Myxococcota</taxon>
        <taxon>Polyangia</taxon>
        <taxon>Polyangiales</taxon>
        <taxon>Polyangiaceae</taxon>
        <taxon>Chondromyces</taxon>
    </lineage>
</organism>
<dbReference type="InterPro" id="IPR020615">
    <property type="entry name" value="Thiolase_acyl_enz_int_AS"/>
</dbReference>
<dbReference type="AlphaFoldDB" id="A0A0K1ETJ1"/>
<dbReference type="GO" id="GO:0010124">
    <property type="term" value="P:phenylacetate catabolic process"/>
    <property type="evidence" value="ECO:0007669"/>
    <property type="project" value="TreeGrafter"/>
</dbReference>
<dbReference type="Pfam" id="PF00108">
    <property type="entry name" value="Thiolase_N"/>
    <property type="match status" value="1"/>
</dbReference>
<dbReference type="InterPro" id="IPR002155">
    <property type="entry name" value="Thiolase"/>
</dbReference>
<evidence type="ECO:0000256" key="3">
    <source>
        <dbReference type="ARBA" id="ARBA00022679"/>
    </source>
</evidence>
<dbReference type="PROSITE" id="PS00098">
    <property type="entry name" value="THIOLASE_1"/>
    <property type="match status" value="1"/>
</dbReference>
<keyword evidence="3 7" id="KW-0808">Transferase</keyword>
<dbReference type="PIRSF" id="PIRSF000429">
    <property type="entry name" value="Ac-CoA_Ac_transf"/>
    <property type="match status" value="1"/>
</dbReference>
<dbReference type="PATRIC" id="fig|52.7.peg.9026"/>
<evidence type="ECO:0000256" key="7">
    <source>
        <dbReference type="RuleBase" id="RU003557"/>
    </source>
</evidence>
<dbReference type="PROSITE" id="PS00737">
    <property type="entry name" value="THIOLASE_2"/>
    <property type="match status" value="1"/>
</dbReference>